<keyword evidence="7" id="KW-0963">Cytoplasm</keyword>
<dbReference type="EMBL" id="LNYB01000049">
    <property type="protein sequence ID" value="KTC99810.1"/>
    <property type="molecule type" value="Genomic_DNA"/>
</dbReference>
<evidence type="ECO:0000313" key="9">
    <source>
        <dbReference type="EMBL" id="SPX59314.1"/>
    </source>
</evidence>
<dbReference type="Proteomes" id="UP000251942">
    <property type="component" value="Unassembled WGS sequence"/>
</dbReference>
<reference evidence="8 10" key="1">
    <citation type="submission" date="2015-11" db="EMBL/GenBank/DDBJ databases">
        <title>Genomic analysis of 38 Legionella species identifies large and diverse effector repertoires.</title>
        <authorList>
            <person name="Burstein D."/>
            <person name="Amaro F."/>
            <person name="Zusman T."/>
            <person name="Lifshitz Z."/>
            <person name="Cohen O."/>
            <person name="Gilbert J.A."/>
            <person name="Pupko T."/>
            <person name="Shuman H.A."/>
            <person name="Segal G."/>
        </authorList>
    </citation>
    <scope>NUCLEOTIDE SEQUENCE [LARGE SCALE GENOMIC DNA]</scope>
    <source>
        <strain evidence="8 10">WO-44C</strain>
    </source>
</reference>
<name>A0A0W0TVW9_9GAMM</name>
<dbReference type="GO" id="GO:0005524">
    <property type="term" value="F:ATP binding"/>
    <property type="evidence" value="ECO:0007669"/>
    <property type="project" value="UniProtKB-UniRule"/>
</dbReference>
<keyword evidence="10" id="KW-1185">Reference proteome</keyword>
<accession>A0A0W0TVW9</accession>
<evidence type="ECO:0000256" key="5">
    <source>
        <dbReference type="ARBA" id="ARBA00022840"/>
    </source>
</evidence>
<evidence type="ECO:0000313" key="10">
    <source>
        <dbReference type="Proteomes" id="UP000054698"/>
    </source>
</evidence>
<evidence type="ECO:0000256" key="2">
    <source>
        <dbReference type="ARBA" id="ARBA00022679"/>
    </source>
</evidence>
<dbReference type="InterPro" id="IPR031322">
    <property type="entry name" value="Shikimate/glucono_kinase"/>
</dbReference>
<evidence type="ECO:0000313" key="11">
    <source>
        <dbReference type="Proteomes" id="UP000251942"/>
    </source>
</evidence>
<feature type="binding site" evidence="7">
    <location>
        <position position="117"/>
    </location>
    <ligand>
        <name>ATP</name>
        <dbReference type="ChEBI" id="CHEBI:30616"/>
    </ligand>
</feature>
<dbReference type="STRING" id="453.Lfee_1371"/>
<keyword evidence="7" id="KW-0460">Magnesium</keyword>
<gene>
    <name evidence="9" type="primary">aroK_1</name>
    <name evidence="7" type="synonym">aroK</name>
    <name evidence="8" type="ORF">Lfee_1371</name>
    <name evidence="9" type="ORF">NCTC12022_00135</name>
</gene>
<comment type="cofactor">
    <cofactor evidence="7">
        <name>Mg(2+)</name>
        <dbReference type="ChEBI" id="CHEBI:18420"/>
    </cofactor>
    <text evidence="7">Binds 1 Mg(2+) ion per subunit.</text>
</comment>
<dbReference type="GO" id="GO:0000287">
    <property type="term" value="F:magnesium ion binding"/>
    <property type="evidence" value="ECO:0007669"/>
    <property type="project" value="UniProtKB-UniRule"/>
</dbReference>
<evidence type="ECO:0000256" key="7">
    <source>
        <dbReference type="HAMAP-Rule" id="MF_00109"/>
    </source>
</evidence>
<dbReference type="GO" id="GO:0008652">
    <property type="term" value="P:amino acid biosynthetic process"/>
    <property type="evidence" value="ECO:0007669"/>
    <property type="project" value="UniProtKB-KW"/>
</dbReference>
<dbReference type="HAMAP" id="MF_00109">
    <property type="entry name" value="Shikimate_kinase"/>
    <property type="match status" value="1"/>
</dbReference>
<comment type="catalytic activity">
    <reaction evidence="7">
        <text>shikimate + ATP = 3-phosphoshikimate + ADP + H(+)</text>
        <dbReference type="Rhea" id="RHEA:13121"/>
        <dbReference type="ChEBI" id="CHEBI:15378"/>
        <dbReference type="ChEBI" id="CHEBI:30616"/>
        <dbReference type="ChEBI" id="CHEBI:36208"/>
        <dbReference type="ChEBI" id="CHEBI:145989"/>
        <dbReference type="ChEBI" id="CHEBI:456216"/>
        <dbReference type="EC" id="2.7.1.71"/>
    </reaction>
</comment>
<dbReference type="PATRIC" id="fig|453.4.peg.1495"/>
<dbReference type="OrthoDB" id="9800332at2"/>
<protein>
    <recommendedName>
        <fullName evidence="7">Shikimate kinase</fullName>
        <shortName evidence="7">SK</shortName>
        <ecNumber evidence="7">2.7.1.71</ecNumber>
    </recommendedName>
</protein>
<sequence length="168" mass="18774">MNLPKRIFIIGHSGAGKGVLAQALADKLGWRFIDADFGLAPSIGRNLADILGSKGEATFHHCLTEILNHQQHQEYIVVTTDDSIVCTKKNRELLAAEFTVYLKVSISVQLERISHHRPLLPNPDYKAFLNKLRQERDHLYEEAAAFSLSSDSGSLDEHVLNVINAMEK</sequence>
<comment type="similarity">
    <text evidence="7">Belongs to the shikimate kinase family.</text>
</comment>
<proteinExistence type="inferred from homology"/>
<dbReference type="UniPathway" id="UPA00053">
    <property type="reaction ID" value="UER00088"/>
</dbReference>
<keyword evidence="6 7" id="KW-0057">Aromatic amino acid biosynthesis</keyword>
<dbReference type="GO" id="GO:0009423">
    <property type="term" value="P:chorismate biosynthetic process"/>
    <property type="evidence" value="ECO:0007669"/>
    <property type="project" value="UniProtKB-UniRule"/>
</dbReference>
<feature type="binding site" evidence="7">
    <location>
        <position position="136"/>
    </location>
    <ligand>
        <name>substrate</name>
    </ligand>
</feature>
<dbReference type="GO" id="GO:0005829">
    <property type="term" value="C:cytosol"/>
    <property type="evidence" value="ECO:0007669"/>
    <property type="project" value="TreeGrafter"/>
</dbReference>
<dbReference type="InterPro" id="IPR027417">
    <property type="entry name" value="P-loop_NTPase"/>
</dbReference>
<evidence type="ECO:0000256" key="4">
    <source>
        <dbReference type="ARBA" id="ARBA00022777"/>
    </source>
</evidence>
<comment type="subunit">
    <text evidence="7">Monomer.</text>
</comment>
<keyword evidence="3 7" id="KW-0547">Nucleotide-binding</keyword>
<comment type="caution">
    <text evidence="7">Lacks conserved residue(s) required for the propagation of feature annotation.</text>
</comment>
<dbReference type="AlphaFoldDB" id="A0A0W0TVW9"/>
<dbReference type="Pfam" id="PF01202">
    <property type="entry name" value="SKI"/>
    <property type="match status" value="1"/>
</dbReference>
<keyword evidence="4 7" id="KW-0418">Kinase</keyword>
<feature type="binding site" evidence="7">
    <location>
        <position position="36"/>
    </location>
    <ligand>
        <name>substrate</name>
    </ligand>
</feature>
<dbReference type="SUPFAM" id="SSF52540">
    <property type="entry name" value="P-loop containing nucleoside triphosphate hydrolases"/>
    <property type="match status" value="1"/>
</dbReference>
<dbReference type="PRINTS" id="PR01100">
    <property type="entry name" value="SHIKIMTKNASE"/>
</dbReference>
<dbReference type="Gene3D" id="3.40.50.300">
    <property type="entry name" value="P-loop containing nucleotide triphosphate hydrolases"/>
    <property type="match status" value="1"/>
</dbReference>
<evidence type="ECO:0000256" key="6">
    <source>
        <dbReference type="ARBA" id="ARBA00023141"/>
    </source>
</evidence>
<comment type="subcellular location">
    <subcellularLocation>
        <location evidence="7">Cytoplasm</location>
    </subcellularLocation>
</comment>
<evidence type="ECO:0000256" key="3">
    <source>
        <dbReference type="ARBA" id="ARBA00022741"/>
    </source>
</evidence>
<dbReference type="InterPro" id="IPR000623">
    <property type="entry name" value="Shikimate_kinase/TSH1"/>
</dbReference>
<reference evidence="9 11" key="2">
    <citation type="submission" date="2018-06" db="EMBL/GenBank/DDBJ databases">
        <authorList>
            <consortium name="Pathogen Informatics"/>
            <person name="Doyle S."/>
        </authorList>
    </citation>
    <scope>NUCLEOTIDE SEQUENCE [LARGE SCALE GENOMIC DNA]</scope>
    <source>
        <strain evidence="9 11">NCTC12022</strain>
    </source>
</reference>
<dbReference type="EMBL" id="UASS01000001">
    <property type="protein sequence ID" value="SPX59314.1"/>
    <property type="molecule type" value="Genomic_DNA"/>
</dbReference>
<dbReference type="EC" id="2.7.1.71" evidence="7"/>
<dbReference type="GO" id="GO:0004765">
    <property type="term" value="F:shikimate kinase activity"/>
    <property type="evidence" value="ECO:0007669"/>
    <property type="project" value="UniProtKB-UniRule"/>
</dbReference>
<evidence type="ECO:0000256" key="1">
    <source>
        <dbReference type="ARBA" id="ARBA00022605"/>
    </source>
</evidence>
<organism evidence="8 10">
    <name type="scientific">Legionella feeleii</name>
    <dbReference type="NCBI Taxonomy" id="453"/>
    <lineage>
        <taxon>Bacteria</taxon>
        <taxon>Pseudomonadati</taxon>
        <taxon>Pseudomonadota</taxon>
        <taxon>Gammaproteobacteria</taxon>
        <taxon>Legionellales</taxon>
        <taxon>Legionellaceae</taxon>
        <taxon>Legionella</taxon>
    </lineage>
</organism>
<comment type="function">
    <text evidence="7">Catalyzes the specific phosphorylation of the 3-hydroxyl group of shikimic acid using ATP as a cosubstrate.</text>
</comment>
<dbReference type="PANTHER" id="PTHR21087">
    <property type="entry name" value="SHIKIMATE KINASE"/>
    <property type="match status" value="1"/>
</dbReference>
<dbReference type="RefSeq" id="WP_058445208.1">
    <property type="nucleotide sequence ID" value="NZ_CAAAHT010000052.1"/>
</dbReference>
<keyword evidence="2 7" id="KW-0808">Transferase</keyword>
<dbReference type="Proteomes" id="UP000054698">
    <property type="component" value="Unassembled WGS sequence"/>
</dbReference>
<keyword evidence="5 7" id="KW-0067">ATP-binding</keyword>
<keyword evidence="7" id="KW-0479">Metal-binding</keyword>
<keyword evidence="1 7" id="KW-0028">Amino-acid biosynthesis</keyword>
<dbReference type="PANTHER" id="PTHR21087:SF16">
    <property type="entry name" value="SHIKIMATE KINASE 1, CHLOROPLASTIC"/>
    <property type="match status" value="1"/>
</dbReference>
<evidence type="ECO:0000313" key="8">
    <source>
        <dbReference type="EMBL" id="KTC99810.1"/>
    </source>
</evidence>
<comment type="pathway">
    <text evidence="7">Metabolic intermediate biosynthesis; chorismate biosynthesis; chorismate from D-erythrose 4-phosphate and phosphoenolpyruvate: step 5/7.</text>
</comment>
<feature type="binding site" evidence="7">
    <location>
        <begin position="14"/>
        <end position="19"/>
    </location>
    <ligand>
        <name>ATP</name>
        <dbReference type="ChEBI" id="CHEBI:30616"/>
    </ligand>
</feature>
<dbReference type="GO" id="GO:0009073">
    <property type="term" value="P:aromatic amino acid family biosynthetic process"/>
    <property type="evidence" value="ECO:0007669"/>
    <property type="project" value="UniProtKB-KW"/>
</dbReference>